<accession>A0A1Y5RV72</accession>
<name>A0A1Y5RV72_9RHOB</name>
<keyword evidence="3" id="KW-1185">Reference proteome</keyword>
<gene>
    <name evidence="2" type="ORF">PSA7680_01144</name>
</gene>
<evidence type="ECO:0000313" key="2">
    <source>
        <dbReference type="EMBL" id="SLN26286.1"/>
    </source>
</evidence>
<evidence type="ECO:0008006" key="4">
    <source>
        <dbReference type="Google" id="ProtNLM"/>
    </source>
</evidence>
<keyword evidence="1" id="KW-0175">Coiled coil</keyword>
<dbReference type="Proteomes" id="UP000193409">
    <property type="component" value="Unassembled WGS sequence"/>
</dbReference>
<reference evidence="2 3" key="1">
    <citation type="submission" date="2017-03" db="EMBL/GenBank/DDBJ databases">
        <authorList>
            <person name="Afonso C.L."/>
            <person name="Miller P.J."/>
            <person name="Scott M.A."/>
            <person name="Spackman E."/>
            <person name="Goraichik I."/>
            <person name="Dimitrov K.M."/>
            <person name="Suarez D.L."/>
            <person name="Swayne D.E."/>
        </authorList>
    </citation>
    <scope>NUCLEOTIDE SEQUENCE [LARGE SCALE GENOMIC DNA]</scope>
    <source>
        <strain evidence="2 3">CECT 7680</strain>
    </source>
</reference>
<organism evidence="2 3">
    <name type="scientific">Pseudoruegeria aquimaris</name>
    <dbReference type="NCBI Taxonomy" id="393663"/>
    <lineage>
        <taxon>Bacteria</taxon>
        <taxon>Pseudomonadati</taxon>
        <taxon>Pseudomonadota</taxon>
        <taxon>Alphaproteobacteria</taxon>
        <taxon>Rhodobacterales</taxon>
        <taxon>Roseobacteraceae</taxon>
        <taxon>Pseudoruegeria</taxon>
    </lineage>
</organism>
<dbReference type="RefSeq" id="WP_085867702.1">
    <property type="nucleotide sequence ID" value="NZ_FWFQ01000006.1"/>
</dbReference>
<protein>
    <recommendedName>
        <fullName evidence="4">Cell division protein FtsL</fullName>
    </recommendedName>
</protein>
<proteinExistence type="predicted"/>
<evidence type="ECO:0000313" key="3">
    <source>
        <dbReference type="Proteomes" id="UP000193409"/>
    </source>
</evidence>
<dbReference type="AlphaFoldDB" id="A0A1Y5RV72"/>
<feature type="coiled-coil region" evidence="1">
    <location>
        <begin position="27"/>
        <end position="54"/>
    </location>
</feature>
<evidence type="ECO:0000256" key="1">
    <source>
        <dbReference type="SAM" id="Coils"/>
    </source>
</evidence>
<dbReference type="OrthoDB" id="7165680at2"/>
<dbReference type="EMBL" id="FWFQ01000006">
    <property type="protein sequence ID" value="SLN26286.1"/>
    <property type="molecule type" value="Genomic_DNA"/>
</dbReference>
<sequence>MRIIIICMAVVSLGWMGFKAYSETYVTKQALKEVARLQQQIAAKRERLAVLKAEWAYLNRPSRLRELADLNFDTLGLLPLQPAHFGTADQVAYPLPDLLPITDPIEVAGIVEQQQ</sequence>